<keyword evidence="9" id="KW-0472">Membrane</keyword>
<protein>
    <recommendedName>
        <fullName evidence="10">Glycosyltransferase 2-like domain-containing protein</fullName>
    </recommendedName>
</protein>
<keyword evidence="3" id="KW-0328">Glycosyltransferase</keyword>
<evidence type="ECO:0000256" key="7">
    <source>
        <dbReference type="ARBA" id="ARBA00023211"/>
    </source>
</evidence>
<dbReference type="SUPFAM" id="SSF53448">
    <property type="entry name" value="Nucleotide-diphospho-sugar transferases"/>
    <property type="match status" value="1"/>
</dbReference>
<keyword evidence="9" id="KW-1133">Transmembrane helix</keyword>
<keyword evidence="7" id="KW-0464">Manganese</keyword>
<dbReference type="Pfam" id="PF00535">
    <property type="entry name" value="Glycos_transf_2"/>
    <property type="match status" value="1"/>
</dbReference>
<feature type="transmembrane region" description="Helical" evidence="9">
    <location>
        <begin position="12"/>
        <end position="29"/>
    </location>
</feature>
<keyword evidence="5" id="KW-0479">Metal-binding</keyword>
<evidence type="ECO:0000256" key="3">
    <source>
        <dbReference type="ARBA" id="ARBA00022676"/>
    </source>
</evidence>
<evidence type="ECO:0000256" key="8">
    <source>
        <dbReference type="SAM" id="MobiDB-lite"/>
    </source>
</evidence>
<reference evidence="11" key="1">
    <citation type="submission" date="2021-02" db="EMBL/GenBank/DDBJ databases">
        <authorList>
            <person name="Nowell W R."/>
        </authorList>
    </citation>
    <scope>NUCLEOTIDE SEQUENCE</scope>
</reference>
<evidence type="ECO:0000256" key="6">
    <source>
        <dbReference type="ARBA" id="ARBA00023157"/>
    </source>
</evidence>
<evidence type="ECO:0000256" key="4">
    <source>
        <dbReference type="ARBA" id="ARBA00022679"/>
    </source>
</evidence>
<dbReference type="AlphaFoldDB" id="A0A816ND83"/>
<evidence type="ECO:0000256" key="9">
    <source>
        <dbReference type="SAM" id="Phobius"/>
    </source>
</evidence>
<comment type="cofactor">
    <cofactor evidence="1">
        <name>Mn(2+)</name>
        <dbReference type="ChEBI" id="CHEBI:29035"/>
    </cofactor>
</comment>
<dbReference type="PANTHER" id="PTHR11675">
    <property type="entry name" value="N-ACETYLGALACTOSAMINYLTRANSFERASE"/>
    <property type="match status" value="1"/>
</dbReference>
<evidence type="ECO:0000313" key="11">
    <source>
        <dbReference type="EMBL" id="CAF2033989.1"/>
    </source>
</evidence>
<proteinExistence type="predicted"/>
<evidence type="ECO:0000256" key="2">
    <source>
        <dbReference type="ARBA" id="ARBA00004922"/>
    </source>
</evidence>
<dbReference type="EMBL" id="CAJNRE010004348">
    <property type="protein sequence ID" value="CAF2033989.1"/>
    <property type="molecule type" value="Genomic_DNA"/>
</dbReference>
<dbReference type="GO" id="GO:0004653">
    <property type="term" value="F:polypeptide N-acetylgalactosaminyltransferase activity"/>
    <property type="evidence" value="ECO:0007669"/>
    <property type="project" value="TreeGrafter"/>
</dbReference>
<keyword evidence="9" id="KW-0812">Transmembrane</keyword>
<evidence type="ECO:0000313" key="12">
    <source>
        <dbReference type="Proteomes" id="UP000663824"/>
    </source>
</evidence>
<keyword evidence="4" id="KW-0808">Transferase</keyword>
<dbReference type="Gene3D" id="3.90.550.10">
    <property type="entry name" value="Spore Coat Polysaccharide Biosynthesis Protein SpsA, Chain A"/>
    <property type="match status" value="1"/>
</dbReference>
<feature type="compositionally biased region" description="Basic and acidic residues" evidence="8">
    <location>
        <begin position="106"/>
        <end position="136"/>
    </location>
</feature>
<feature type="region of interest" description="Disordered" evidence="8">
    <location>
        <begin position="94"/>
        <end position="136"/>
    </location>
</feature>
<gene>
    <name evidence="11" type="ORF">MBJ925_LOCUS10428</name>
</gene>
<dbReference type="GO" id="GO:0006493">
    <property type="term" value="P:protein O-linked glycosylation"/>
    <property type="evidence" value="ECO:0007669"/>
    <property type="project" value="TreeGrafter"/>
</dbReference>
<evidence type="ECO:0000259" key="10">
    <source>
        <dbReference type="Pfam" id="PF00535"/>
    </source>
</evidence>
<evidence type="ECO:0000256" key="5">
    <source>
        <dbReference type="ARBA" id="ARBA00022723"/>
    </source>
</evidence>
<dbReference type="PANTHER" id="PTHR11675:SF68">
    <property type="entry name" value="N-ACETYLGALACTOSAMINYLTRANSFERASE 7"/>
    <property type="match status" value="1"/>
</dbReference>
<dbReference type="GO" id="GO:0046872">
    <property type="term" value="F:metal ion binding"/>
    <property type="evidence" value="ECO:0007669"/>
    <property type="project" value="UniProtKB-KW"/>
</dbReference>
<feature type="domain" description="Glycosyltransferase 2-like" evidence="10">
    <location>
        <begin position="177"/>
        <end position="256"/>
    </location>
</feature>
<keyword evidence="6" id="KW-1015">Disulfide bond</keyword>
<dbReference type="InterPro" id="IPR029044">
    <property type="entry name" value="Nucleotide-diphossugar_trans"/>
</dbReference>
<dbReference type="GO" id="GO:0005794">
    <property type="term" value="C:Golgi apparatus"/>
    <property type="evidence" value="ECO:0007669"/>
    <property type="project" value="TreeGrafter"/>
</dbReference>
<dbReference type="Proteomes" id="UP000663824">
    <property type="component" value="Unassembled WGS sequence"/>
</dbReference>
<evidence type="ECO:0000256" key="1">
    <source>
        <dbReference type="ARBA" id="ARBA00001936"/>
    </source>
</evidence>
<name>A0A816ND83_9BILA</name>
<sequence>MCRIIRGRFGRFLLLFLTLYATFGLYFLHSFNHDVDKTTIAESPVNEKTINSKNEQNKVLDLMIYQNVKNDSSNLEPIMIKGVLGNYEPKHLVKISGPGENGEGVSLKDGEEKRRGEKSVDDYDGEEKQRGEKSVDDYGFNEVASEKISLDRHARDTRPKECKYWKYPSVDKLSTASVVLVFFDEGWSTLVRTFHSVINTSPKELLKDIILVDDYSDEEHINVRSPEYIKKWNGLVKYVRTKQRVGLVEARAAQGDVIVIDNSLSSPAII</sequence>
<comment type="caution">
    <text evidence="11">The sequence shown here is derived from an EMBL/GenBank/DDBJ whole genome shotgun (WGS) entry which is preliminary data.</text>
</comment>
<accession>A0A816ND83</accession>
<organism evidence="11 12">
    <name type="scientific">Rotaria magnacalcarata</name>
    <dbReference type="NCBI Taxonomy" id="392030"/>
    <lineage>
        <taxon>Eukaryota</taxon>
        <taxon>Metazoa</taxon>
        <taxon>Spiralia</taxon>
        <taxon>Gnathifera</taxon>
        <taxon>Rotifera</taxon>
        <taxon>Eurotatoria</taxon>
        <taxon>Bdelloidea</taxon>
        <taxon>Philodinida</taxon>
        <taxon>Philodinidae</taxon>
        <taxon>Rotaria</taxon>
    </lineage>
</organism>
<dbReference type="InterPro" id="IPR001173">
    <property type="entry name" value="Glyco_trans_2-like"/>
</dbReference>
<comment type="pathway">
    <text evidence="2">Protein modification; protein glycosylation.</text>
</comment>